<evidence type="ECO:0000256" key="14">
    <source>
        <dbReference type="ARBA" id="ARBA00031255"/>
    </source>
</evidence>
<evidence type="ECO:0000256" key="3">
    <source>
        <dbReference type="ARBA" id="ARBA00012274"/>
    </source>
</evidence>
<dbReference type="InterPro" id="IPR008926">
    <property type="entry name" value="RNR_R1-su_N"/>
</dbReference>
<keyword evidence="7 16" id="KW-0547">Nucleotide-binding</keyword>
<evidence type="ECO:0000256" key="5">
    <source>
        <dbReference type="ARBA" id="ARBA00022533"/>
    </source>
</evidence>
<dbReference type="AlphaFoldDB" id="A0AA35TM86"/>
<evidence type="ECO:0000259" key="17">
    <source>
        <dbReference type="PROSITE" id="PS51161"/>
    </source>
</evidence>
<dbReference type="PANTHER" id="PTHR43371">
    <property type="entry name" value="VITAMIN B12-DEPENDENT RIBONUCLEOTIDE REDUCTASE"/>
    <property type="match status" value="1"/>
</dbReference>
<dbReference type="GO" id="GO:0005524">
    <property type="term" value="F:ATP binding"/>
    <property type="evidence" value="ECO:0007669"/>
    <property type="project" value="UniProtKB-UniRule"/>
</dbReference>
<dbReference type="EMBL" id="CASHTH010003886">
    <property type="protein sequence ID" value="CAI8050880.1"/>
    <property type="molecule type" value="Genomic_DNA"/>
</dbReference>
<dbReference type="InterPro" id="IPR013509">
    <property type="entry name" value="RNR_lsu_N"/>
</dbReference>
<protein>
    <recommendedName>
        <fullName evidence="4">Ribonucleoside-diphosphate reductase large subunit</fullName>
        <ecNumber evidence="3">1.17.4.1</ecNumber>
    </recommendedName>
    <alternativeName>
        <fullName evidence="14">Ribonucleotide reductase large subunit</fullName>
    </alternativeName>
</protein>
<reference evidence="18" key="1">
    <citation type="submission" date="2023-03" db="EMBL/GenBank/DDBJ databases">
        <authorList>
            <person name="Steffen K."/>
            <person name="Cardenas P."/>
        </authorList>
    </citation>
    <scope>NUCLEOTIDE SEQUENCE</scope>
</reference>
<dbReference type="PANTHER" id="PTHR43371:SF1">
    <property type="entry name" value="RIBONUCLEOSIDE-DIPHOSPHATE REDUCTASE"/>
    <property type="match status" value="1"/>
</dbReference>
<dbReference type="SUPFAM" id="SSF48168">
    <property type="entry name" value="R1 subunit of ribonucleotide reductase, N-terminal domain"/>
    <property type="match status" value="1"/>
</dbReference>
<dbReference type="Pfam" id="PF02867">
    <property type="entry name" value="Ribonuc_red_lgC"/>
    <property type="match status" value="1"/>
</dbReference>
<evidence type="ECO:0000256" key="15">
    <source>
        <dbReference type="ARBA" id="ARBA00047754"/>
    </source>
</evidence>
<dbReference type="Proteomes" id="UP001174909">
    <property type="component" value="Unassembled WGS sequence"/>
</dbReference>
<dbReference type="InterPro" id="IPR000788">
    <property type="entry name" value="RNR_lg_C"/>
</dbReference>
<evidence type="ECO:0000313" key="19">
    <source>
        <dbReference type="Proteomes" id="UP001174909"/>
    </source>
</evidence>
<dbReference type="FunFam" id="3.20.70.20:FF:000022">
    <property type="entry name" value="Vitamin B12-dependent ribonucleotide reductase"/>
    <property type="match status" value="1"/>
</dbReference>
<gene>
    <name evidence="18" type="ORF">GBAR_LOCUS27907</name>
</gene>
<evidence type="ECO:0000256" key="13">
    <source>
        <dbReference type="ARBA" id="ARBA00024942"/>
    </source>
</evidence>
<comment type="cofactor">
    <cofactor evidence="1">
        <name>adenosylcob(III)alamin</name>
        <dbReference type="ChEBI" id="CHEBI:18408"/>
    </cofactor>
</comment>
<evidence type="ECO:0000256" key="11">
    <source>
        <dbReference type="ARBA" id="ARBA00023157"/>
    </source>
</evidence>
<keyword evidence="6" id="KW-0846">Cobalamin</keyword>
<feature type="domain" description="ATP-cone" evidence="17">
    <location>
        <begin position="1"/>
        <end position="85"/>
    </location>
</feature>
<evidence type="ECO:0000256" key="16">
    <source>
        <dbReference type="PROSITE-ProRule" id="PRU00492"/>
    </source>
</evidence>
<dbReference type="Pfam" id="PF00317">
    <property type="entry name" value="Ribonuc_red_lgN"/>
    <property type="match status" value="2"/>
</dbReference>
<keyword evidence="9" id="KW-0560">Oxidoreductase</keyword>
<dbReference type="PRINTS" id="PR01183">
    <property type="entry name" value="RIBORDTASEM1"/>
</dbReference>
<evidence type="ECO:0000256" key="2">
    <source>
        <dbReference type="ARBA" id="ARBA00007405"/>
    </source>
</evidence>
<evidence type="ECO:0000256" key="9">
    <source>
        <dbReference type="ARBA" id="ARBA00023002"/>
    </source>
</evidence>
<dbReference type="CDD" id="cd02888">
    <property type="entry name" value="RNR_II_dimer"/>
    <property type="match status" value="1"/>
</dbReference>
<dbReference type="NCBIfam" id="TIGR02506">
    <property type="entry name" value="NrdE_NrdA"/>
    <property type="match status" value="1"/>
</dbReference>
<keyword evidence="8 16" id="KW-0067">ATP-binding</keyword>
<dbReference type="GO" id="GO:0009263">
    <property type="term" value="P:deoxyribonucleotide biosynthetic process"/>
    <property type="evidence" value="ECO:0007669"/>
    <property type="project" value="UniProtKB-KW"/>
</dbReference>
<keyword evidence="10" id="KW-0215">Deoxyribonucleotide synthesis</keyword>
<proteinExistence type="inferred from homology"/>
<dbReference type="Gene3D" id="3.20.70.20">
    <property type="match status" value="2"/>
</dbReference>
<dbReference type="InterPro" id="IPR013346">
    <property type="entry name" value="NrdE_NrdA_C"/>
</dbReference>
<name>A0AA35TM86_GEOBA</name>
<evidence type="ECO:0000256" key="1">
    <source>
        <dbReference type="ARBA" id="ARBA00001922"/>
    </source>
</evidence>
<dbReference type="InterPro" id="IPR050862">
    <property type="entry name" value="RdRp_reductase_class-2"/>
</dbReference>
<keyword evidence="5" id="KW-0021">Allosteric enzyme</keyword>
<dbReference type="InterPro" id="IPR005144">
    <property type="entry name" value="ATP-cone_dom"/>
</dbReference>
<evidence type="ECO:0000256" key="10">
    <source>
        <dbReference type="ARBA" id="ARBA00023116"/>
    </source>
</evidence>
<dbReference type="PROSITE" id="PS51161">
    <property type="entry name" value="ATP_CONE"/>
    <property type="match status" value="1"/>
</dbReference>
<sequence length="862" mass="97445">MGFDQEKISNAIYKAMFATSNPDRGVAEQLTKHVVEKLMQQGFSADRPPSVETIQDMVETTLIERGHSEIAKAYILYRHERRKVREEKMRILNTKDLDPVAKRFDTNSLRVLASRYLLRNNKNEIVEGPEEMFKRVATLVAIGDLIYSQQIFTINGNQKQSIKEAQAYLEKLDDFDYKLRIGNYYLNKFHLRSLINCYVYLARGGHMTKSFKELMRMIAAKKFNSYAEKIDEYFKLMAYQDFLPNSPTMMNAGARLGQLSACFVLDMPDDMGGIMKTTSDAAMIFKSGGGVGINYSGLRQEGDIVASTSGVASGPVSFMNIINSVTEVVKQGGKRRGANMGIMEVWHPDIEKFVTNKTEPGILENFNVSVGLWEDFWDTLLNTSEGKYALRSPRDRSPVKEVNARRLIDLIALSAWKSAEPGLIFFDQINRYNVFAKARGGPLRATNPCGEQSLYPYESCNLGSINLANLVKRKADGEYEFDWQRYEETVRKTTRFLDSVIDVNLYPVPEIDAASKESRRIGLGVMGVADLLYKLRIPYNSEEGYDLQNKLAEALTYYSMEESVALAKARGRFPLCPKTEYPDGKIPVAGYYEKPKEQHRYEWDTLIDRIKEHGIRNVLTTTVAPTGTLSMIASCSNGMEPTFALAYEKRVTLGKFFYANSIIKQVLEEDNLYTDEILAKIADNYGSLKGIPEIPEWMQKIFVTAIDIHWSDHLMAQQVWQQWIGNAIAKTINMPHDVLPEDVAAAYLLAHELGLKGITVYRDGSRHKQVLHITNKNTEKNFDVVPSQVVTDFVSQNITNQYMRDQISNSLKIRPGEDIVVTHNIAESVPEGSLCPECKNNLIFAEGCSLCIECGYSHCTSG</sequence>
<dbReference type="EC" id="1.17.4.1" evidence="3"/>
<evidence type="ECO:0000256" key="6">
    <source>
        <dbReference type="ARBA" id="ARBA00022628"/>
    </source>
</evidence>
<dbReference type="InterPro" id="IPR013344">
    <property type="entry name" value="RNR_NrdJ/NrdZ"/>
</dbReference>
<dbReference type="Pfam" id="PF03477">
    <property type="entry name" value="ATP-cone"/>
    <property type="match status" value="1"/>
</dbReference>
<keyword evidence="12" id="KW-0170">Cobalt</keyword>
<evidence type="ECO:0000313" key="18">
    <source>
        <dbReference type="EMBL" id="CAI8050880.1"/>
    </source>
</evidence>
<dbReference type="GO" id="GO:0004748">
    <property type="term" value="F:ribonucleoside-diphosphate reductase activity, thioredoxin disulfide as acceptor"/>
    <property type="evidence" value="ECO:0007669"/>
    <property type="project" value="UniProtKB-EC"/>
</dbReference>
<evidence type="ECO:0000256" key="7">
    <source>
        <dbReference type="ARBA" id="ARBA00022741"/>
    </source>
</evidence>
<dbReference type="NCBIfam" id="TIGR02504">
    <property type="entry name" value="NrdJ_Z"/>
    <property type="match status" value="1"/>
</dbReference>
<comment type="similarity">
    <text evidence="2">Belongs to the ribonucleoside diphosphate reductase class-2 family.</text>
</comment>
<dbReference type="SUPFAM" id="SSF51998">
    <property type="entry name" value="PFL-like glycyl radical enzymes"/>
    <property type="match status" value="1"/>
</dbReference>
<keyword evidence="11" id="KW-1015">Disulfide bond</keyword>
<keyword evidence="19" id="KW-1185">Reference proteome</keyword>
<comment type="function">
    <text evidence="13">Provides the precursors necessary for DNA synthesis. Catalyzes the biosynthesis of deoxyribonucleotides from the corresponding ribonucleotides.</text>
</comment>
<comment type="catalytic activity">
    <reaction evidence="15">
        <text>a 2'-deoxyribonucleoside 5'-diphosphate + [thioredoxin]-disulfide + H2O = a ribonucleoside 5'-diphosphate + [thioredoxin]-dithiol</text>
        <dbReference type="Rhea" id="RHEA:23252"/>
        <dbReference type="Rhea" id="RHEA-COMP:10698"/>
        <dbReference type="Rhea" id="RHEA-COMP:10700"/>
        <dbReference type="ChEBI" id="CHEBI:15377"/>
        <dbReference type="ChEBI" id="CHEBI:29950"/>
        <dbReference type="ChEBI" id="CHEBI:50058"/>
        <dbReference type="ChEBI" id="CHEBI:57930"/>
        <dbReference type="ChEBI" id="CHEBI:73316"/>
        <dbReference type="EC" id="1.17.4.1"/>
    </reaction>
</comment>
<evidence type="ECO:0000256" key="8">
    <source>
        <dbReference type="ARBA" id="ARBA00022840"/>
    </source>
</evidence>
<evidence type="ECO:0000256" key="4">
    <source>
        <dbReference type="ARBA" id="ARBA00019284"/>
    </source>
</evidence>
<evidence type="ECO:0000256" key="12">
    <source>
        <dbReference type="ARBA" id="ARBA00023285"/>
    </source>
</evidence>
<comment type="caution">
    <text evidence="18">The sequence shown here is derived from an EMBL/GenBank/DDBJ whole genome shotgun (WGS) entry which is preliminary data.</text>
</comment>
<accession>A0AA35TM86</accession>
<organism evidence="18 19">
    <name type="scientific">Geodia barretti</name>
    <name type="common">Barrett's horny sponge</name>
    <dbReference type="NCBI Taxonomy" id="519541"/>
    <lineage>
        <taxon>Eukaryota</taxon>
        <taxon>Metazoa</taxon>
        <taxon>Porifera</taxon>
        <taxon>Demospongiae</taxon>
        <taxon>Heteroscleromorpha</taxon>
        <taxon>Tetractinellida</taxon>
        <taxon>Astrophorina</taxon>
        <taxon>Geodiidae</taxon>
        <taxon>Geodia</taxon>
    </lineage>
</organism>
<dbReference type="GO" id="GO:0031419">
    <property type="term" value="F:cobalamin binding"/>
    <property type="evidence" value="ECO:0007669"/>
    <property type="project" value="UniProtKB-KW"/>
</dbReference>